<dbReference type="EMBL" id="CP013068">
    <property type="protein sequence ID" value="ALV27700.1"/>
    <property type="molecule type" value="Genomic_DNA"/>
</dbReference>
<name>A0A0U3PU77_9HYPH</name>
<dbReference type="STRING" id="121719.APZ00_12030"/>
<feature type="region of interest" description="Disordered" evidence="2">
    <location>
        <begin position="37"/>
        <end position="56"/>
    </location>
</feature>
<dbReference type="AlphaFoldDB" id="A0A0U3PU77"/>
<dbReference type="RefSeq" id="WP_050473089.1">
    <property type="nucleotide sequence ID" value="NZ_CP013068.1"/>
</dbReference>
<sequence length="397" mass="42767">MKKAFEGYRIIDTTHVLAGPFAAFQLATLGAEVIKVEDPNEPDQARAQGPDRQMNSRGMGTAYLAQGSNKSCIALDLKTPEGREAMMRLLATADVFIENYRPGAFEALGLGYDDLKKHNPGLIYCSLSAFGATGPRRELRGYDNIIQAFSGFMAMTGDDPAKPFKCGAPIMDYAAGTTTAYAIAAALLARERNAGAGVAIDVSMLDVAMMFATSHAAAYFWSGKAPGMKGNTYPFATIGMYHASDAPMMVSASNLRQQKRLWAFLGRPDMIKPGNNERLDGYEEEEAVLRTAFLGKPADYWEKALQDQGIPCARIRRFDEAVNDPHLASRGVFHRFDGEPGTIAGMATTLAGFTMSQAGPSLHTPPQPVGAQTDQILTSLGYQASEITGLRARGIIA</sequence>
<dbReference type="InterPro" id="IPR023606">
    <property type="entry name" value="CoA-Trfase_III_dom_1_sf"/>
</dbReference>
<dbReference type="Proteomes" id="UP000064921">
    <property type="component" value="Chromosome"/>
</dbReference>
<gene>
    <name evidence="3" type="ORF">APZ00_12030</name>
</gene>
<accession>A0A0U3PU77</accession>
<proteinExistence type="predicted"/>
<evidence type="ECO:0000256" key="1">
    <source>
        <dbReference type="ARBA" id="ARBA00022679"/>
    </source>
</evidence>
<dbReference type="Pfam" id="PF02515">
    <property type="entry name" value="CoA_transf_3"/>
    <property type="match status" value="1"/>
</dbReference>
<dbReference type="Gene3D" id="3.40.50.10540">
    <property type="entry name" value="Crotonobetainyl-coa:carnitine coa-transferase, domain 1"/>
    <property type="match status" value="1"/>
</dbReference>
<reference evidence="3 4" key="1">
    <citation type="submission" date="2015-10" db="EMBL/GenBank/DDBJ databases">
        <title>The world's first case of liver abscess caused by Pannonibacter phragmitetus.</title>
        <authorList>
            <person name="Ming D."/>
            <person name="Wang M."/>
            <person name="Zhou Y."/>
            <person name="Jiang T."/>
            <person name="Hu S."/>
        </authorList>
    </citation>
    <scope>NUCLEOTIDE SEQUENCE [LARGE SCALE GENOMIC DNA]</scope>
    <source>
        <strain evidence="3 4">31801</strain>
    </source>
</reference>
<dbReference type="KEGG" id="pphr:APZ00_12030"/>
<dbReference type="SUPFAM" id="SSF89796">
    <property type="entry name" value="CoA-transferase family III (CaiB/BaiF)"/>
    <property type="match status" value="1"/>
</dbReference>
<evidence type="ECO:0000313" key="4">
    <source>
        <dbReference type="Proteomes" id="UP000064921"/>
    </source>
</evidence>
<dbReference type="Gene3D" id="3.30.1540.10">
    <property type="entry name" value="formyl-coa transferase, domain 3"/>
    <property type="match status" value="1"/>
</dbReference>
<dbReference type="InterPro" id="IPR003673">
    <property type="entry name" value="CoA-Trfase_fam_III"/>
</dbReference>
<protein>
    <submittedName>
        <fullName evidence="3">CoA-transferase</fullName>
    </submittedName>
</protein>
<dbReference type="PANTHER" id="PTHR48207:SF3">
    <property type="entry name" value="SUCCINATE--HYDROXYMETHYLGLUTARATE COA-TRANSFERASE"/>
    <property type="match status" value="1"/>
</dbReference>
<keyword evidence="4" id="KW-1185">Reference proteome</keyword>
<dbReference type="InterPro" id="IPR044855">
    <property type="entry name" value="CoA-Trfase_III_dom3_sf"/>
</dbReference>
<keyword evidence="1 3" id="KW-0808">Transferase</keyword>
<organism evidence="3 4">
    <name type="scientific">Pannonibacter phragmitetus</name>
    <dbReference type="NCBI Taxonomy" id="121719"/>
    <lineage>
        <taxon>Bacteria</taxon>
        <taxon>Pseudomonadati</taxon>
        <taxon>Pseudomonadota</taxon>
        <taxon>Alphaproteobacteria</taxon>
        <taxon>Hyphomicrobiales</taxon>
        <taxon>Stappiaceae</taxon>
        <taxon>Pannonibacter</taxon>
    </lineage>
</organism>
<dbReference type="GO" id="GO:0008410">
    <property type="term" value="F:CoA-transferase activity"/>
    <property type="evidence" value="ECO:0007669"/>
    <property type="project" value="TreeGrafter"/>
</dbReference>
<evidence type="ECO:0000313" key="3">
    <source>
        <dbReference type="EMBL" id="ALV27700.1"/>
    </source>
</evidence>
<dbReference type="InterPro" id="IPR050483">
    <property type="entry name" value="CoA-transferase_III_domain"/>
</dbReference>
<evidence type="ECO:0000256" key="2">
    <source>
        <dbReference type="SAM" id="MobiDB-lite"/>
    </source>
</evidence>
<dbReference type="PANTHER" id="PTHR48207">
    <property type="entry name" value="SUCCINATE--HYDROXYMETHYLGLUTARATE COA-TRANSFERASE"/>
    <property type="match status" value="1"/>
</dbReference>